<dbReference type="CDD" id="cd14485">
    <property type="entry name" value="mltA_like_LT_A"/>
    <property type="match status" value="1"/>
</dbReference>
<dbReference type="InterPro" id="IPR036908">
    <property type="entry name" value="RlpA-like_sf"/>
</dbReference>
<evidence type="ECO:0000256" key="3">
    <source>
        <dbReference type="ARBA" id="ARBA00023239"/>
    </source>
</evidence>
<evidence type="ECO:0000313" key="7">
    <source>
        <dbReference type="EMBL" id="MEJ5977627.1"/>
    </source>
</evidence>
<name>A0ABU8RX15_9SPHN</name>
<dbReference type="EMBL" id="JBBHJZ010000002">
    <property type="protein sequence ID" value="MEJ5977627.1"/>
    <property type="molecule type" value="Genomic_DNA"/>
</dbReference>
<evidence type="ECO:0000313" key="8">
    <source>
        <dbReference type="Proteomes" id="UP001361239"/>
    </source>
</evidence>
<accession>A0ABU8RX15</accession>
<dbReference type="SUPFAM" id="SSF50685">
    <property type="entry name" value="Barwin-like endoglucanases"/>
    <property type="match status" value="1"/>
</dbReference>
<dbReference type="CDD" id="cd14668">
    <property type="entry name" value="mlta_B"/>
    <property type="match status" value="1"/>
</dbReference>
<dbReference type="InterPro" id="IPR010611">
    <property type="entry name" value="3D_dom"/>
</dbReference>
<evidence type="ECO:0000256" key="1">
    <source>
        <dbReference type="ARBA" id="ARBA00001420"/>
    </source>
</evidence>
<dbReference type="Gene3D" id="2.40.240.50">
    <property type="entry name" value="Barwin-like endoglucanases"/>
    <property type="match status" value="1"/>
</dbReference>
<sequence length="376" mass="39432">MSRPPISGPATQPPIVLPNNAVSAGVTRGPAIDSLDIGASDAAEALAAFRVSCPSLQRRTDASGLTRGADWKTACDAAASWFSADARGFFARYLETARIGDGAAFATGYYEPEIAGVRVRQPGYDVPIYAAPTDLVRARPGDATPLPDGRQPLGRYDENGRFSLYYNRGEIEDGALAGRGLEIGWAADPVEFYFLQVQGSGKLVGPDGSVMHIGYAAQNGRSSKLIGSIMRERGLIGSGPGQYSGSLQGIQKFLRDRPEDGRAMLRANESFVFFREISADGPVGALGVVVRARSSAAADPLFVPLGAPLFLSGMDNREANGLWVAQDTGGAIKGANRVDTFWGAGPGARATAGGMSARGRALLLLPKGTLTRLGAR</sequence>
<comment type="caution">
    <text evidence="7">The sequence shown here is derived from an EMBL/GenBank/DDBJ whole genome shotgun (WGS) entry which is preliminary data.</text>
</comment>
<dbReference type="InterPro" id="IPR005300">
    <property type="entry name" value="MltA_B"/>
</dbReference>
<comment type="catalytic activity">
    <reaction evidence="1">
        <text>Exolytic cleavage of the (1-&gt;4)-beta-glycosidic linkage between N-acetylmuramic acid (MurNAc) and N-acetylglucosamine (GlcNAc) residues in peptidoglycan, from either the reducing or the non-reducing ends of the peptidoglycan chains, with concomitant formation of a 1,6-anhydrobond in the MurNAc residue.</text>
        <dbReference type="EC" id="4.2.2.n1"/>
    </reaction>
</comment>
<dbReference type="PANTHER" id="PTHR30124">
    <property type="entry name" value="MEMBRANE-BOUND LYTIC MUREIN TRANSGLYCOSYLASE A"/>
    <property type="match status" value="1"/>
</dbReference>
<keyword evidence="4" id="KW-0961">Cell wall biogenesis/degradation</keyword>
<dbReference type="EC" id="4.2.2.n1" evidence="2"/>
<dbReference type="Proteomes" id="UP001361239">
    <property type="component" value="Unassembled WGS sequence"/>
</dbReference>
<dbReference type="SMART" id="SM00925">
    <property type="entry name" value="MltA"/>
    <property type="match status" value="1"/>
</dbReference>
<evidence type="ECO:0000256" key="4">
    <source>
        <dbReference type="ARBA" id="ARBA00023316"/>
    </source>
</evidence>
<keyword evidence="3" id="KW-0456">Lyase</keyword>
<dbReference type="PANTHER" id="PTHR30124:SF0">
    <property type="entry name" value="MEMBRANE-BOUND LYTIC MUREIN TRANSGLYCOSYLASE A"/>
    <property type="match status" value="1"/>
</dbReference>
<dbReference type="Gene3D" id="2.40.40.10">
    <property type="entry name" value="RlpA-like domain"/>
    <property type="match status" value="1"/>
</dbReference>
<proteinExistence type="predicted"/>
<gene>
    <name evidence="7" type="ORF">WG901_13345</name>
</gene>
<reference evidence="7 8" key="1">
    <citation type="submission" date="2024-03" db="EMBL/GenBank/DDBJ databases">
        <authorList>
            <person name="Jo J.-H."/>
        </authorList>
    </citation>
    <scope>NUCLEOTIDE SEQUENCE [LARGE SCALE GENOMIC DNA]</scope>
    <source>
        <strain evidence="7 8">PS1R-30</strain>
    </source>
</reference>
<dbReference type="InterPro" id="IPR026044">
    <property type="entry name" value="MltA"/>
</dbReference>
<dbReference type="RefSeq" id="WP_339587559.1">
    <property type="nucleotide sequence ID" value="NZ_JBBHJZ010000002.1"/>
</dbReference>
<dbReference type="Pfam" id="PF06725">
    <property type="entry name" value="3D"/>
    <property type="match status" value="1"/>
</dbReference>
<evidence type="ECO:0000256" key="5">
    <source>
        <dbReference type="ARBA" id="ARBA00030918"/>
    </source>
</evidence>
<dbReference type="Pfam" id="PF03562">
    <property type="entry name" value="MltA"/>
    <property type="match status" value="1"/>
</dbReference>
<protein>
    <recommendedName>
        <fullName evidence="2">peptidoglycan lytic exotransglycosylase</fullName>
        <ecNumber evidence="2">4.2.2.n1</ecNumber>
    </recommendedName>
    <alternativeName>
        <fullName evidence="5">Murein hydrolase A</fullName>
    </alternativeName>
</protein>
<organism evidence="7 8">
    <name type="scientific">Novosphingobium anseongense</name>
    <dbReference type="NCBI Taxonomy" id="3133436"/>
    <lineage>
        <taxon>Bacteria</taxon>
        <taxon>Pseudomonadati</taxon>
        <taxon>Pseudomonadota</taxon>
        <taxon>Alphaproteobacteria</taxon>
        <taxon>Sphingomonadales</taxon>
        <taxon>Sphingomonadaceae</taxon>
        <taxon>Novosphingobium</taxon>
    </lineage>
</organism>
<feature type="domain" description="Lytic transglycosylase MltA" evidence="6">
    <location>
        <begin position="113"/>
        <end position="275"/>
    </location>
</feature>
<keyword evidence="8" id="KW-1185">Reference proteome</keyword>
<evidence type="ECO:0000259" key="6">
    <source>
        <dbReference type="SMART" id="SM00925"/>
    </source>
</evidence>
<dbReference type="PIRSF" id="PIRSF019422">
    <property type="entry name" value="MltA"/>
    <property type="match status" value="1"/>
</dbReference>
<evidence type="ECO:0000256" key="2">
    <source>
        <dbReference type="ARBA" id="ARBA00012587"/>
    </source>
</evidence>